<dbReference type="GO" id="GO:0003676">
    <property type="term" value="F:nucleic acid binding"/>
    <property type="evidence" value="ECO:0007669"/>
    <property type="project" value="InterPro"/>
</dbReference>
<dbReference type="PANTHER" id="PTHR13068">
    <property type="entry name" value="CGI-12 PROTEIN-RELATED"/>
    <property type="match status" value="1"/>
</dbReference>
<dbReference type="EMBL" id="JANAVB010044218">
    <property type="protein sequence ID" value="KAJ6791901.1"/>
    <property type="molecule type" value="Genomic_DNA"/>
</dbReference>
<keyword evidence="2" id="KW-0805">Transcription regulation</keyword>
<keyword evidence="3" id="KW-0809">Transit peptide</keyword>
<gene>
    <name evidence="4" type="ORF">M6B38_241875</name>
</gene>
<dbReference type="AlphaFoldDB" id="A0AAX6DJH1"/>
<evidence type="ECO:0000256" key="1">
    <source>
        <dbReference type="ARBA" id="ARBA00007692"/>
    </source>
</evidence>
<dbReference type="Proteomes" id="UP001140949">
    <property type="component" value="Unassembled WGS sequence"/>
</dbReference>
<keyword evidence="2" id="KW-0806">Transcription termination</keyword>
<organism evidence="4 5">
    <name type="scientific">Iris pallida</name>
    <name type="common">Sweet iris</name>
    <dbReference type="NCBI Taxonomy" id="29817"/>
    <lineage>
        <taxon>Eukaryota</taxon>
        <taxon>Viridiplantae</taxon>
        <taxon>Streptophyta</taxon>
        <taxon>Embryophyta</taxon>
        <taxon>Tracheophyta</taxon>
        <taxon>Spermatophyta</taxon>
        <taxon>Magnoliopsida</taxon>
        <taxon>Liliopsida</taxon>
        <taxon>Asparagales</taxon>
        <taxon>Iridaceae</taxon>
        <taxon>Iridoideae</taxon>
        <taxon>Irideae</taxon>
        <taxon>Iris</taxon>
    </lineage>
</organism>
<proteinExistence type="inferred from homology"/>
<evidence type="ECO:0000313" key="5">
    <source>
        <dbReference type="Proteomes" id="UP001140949"/>
    </source>
</evidence>
<dbReference type="Gene3D" id="1.25.70.10">
    <property type="entry name" value="Transcription termination factor 3, mitochondrial"/>
    <property type="match status" value="1"/>
</dbReference>
<evidence type="ECO:0000256" key="3">
    <source>
        <dbReference type="ARBA" id="ARBA00022946"/>
    </source>
</evidence>
<name>A0AAX6DJH1_IRIPA</name>
<keyword evidence="5" id="KW-1185">Reference proteome</keyword>
<protein>
    <submittedName>
        <fullName evidence="4">Transcription termination factor MTERF8, chloroplastic-like isoform X2</fullName>
    </submittedName>
</protein>
<comment type="similarity">
    <text evidence="1">Belongs to the mTERF family.</text>
</comment>
<reference evidence="4" key="1">
    <citation type="journal article" date="2023" name="GigaByte">
        <title>Genome assembly of the bearded iris, Iris pallida Lam.</title>
        <authorList>
            <person name="Bruccoleri R.E."/>
            <person name="Oakeley E.J."/>
            <person name="Faust A.M.E."/>
            <person name="Altorfer M."/>
            <person name="Dessus-Babus S."/>
            <person name="Burckhardt D."/>
            <person name="Oertli M."/>
            <person name="Naumann U."/>
            <person name="Petersen F."/>
            <person name="Wong J."/>
        </authorList>
    </citation>
    <scope>NUCLEOTIDE SEQUENCE</scope>
    <source>
        <strain evidence="4">GSM-AAB239-AS_SAM_17_03QT</strain>
    </source>
</reference>
<evidence type="ECO:0000256" key="2">
    <source>
        <dbReference type="ARBA" id="ARBA00022472"/>
    </source>
</evidence>
<comment type="caution">
    <text evidence="4">The sequence shown here is derived from an EMBL/GenBank/DDBJ whole genome shotgun (WGS) entry which is preliminary data.</text>
</comment>
<dbReference type="InterPro" id="IPR003690">
    <property type="entry name" value="MTERF"/>
</dbReference>
<dbReference type="FunFam" id="1.25.70.10:FF:000001">
    <property type="entry name" value="Mitochondrial transcription termination factor-like"/>
    <property type="match status" value="1"/>
</dbReference>
<keyword evidence="2" id="KW-0804">Transcription</keyword>
<dbReference type="PANTHER" id="PTHR13068:SF236">
    <property type="entry name" value="OS02G0749800 PROTEIN"/>
    <property type="match status" value="1"/>
</dbReference>
<dbReference type="GO" id="GO:0006353">
    <property type="term" value="P:DNA-templated transcription termination"/>
    <property type="evidence" value="ECO:0007669"/>
    <property type="project" value="UniProtKB-KW"/>
</dbReference>
<dbReference type="Pfam" id="PF02536">
    <property type="entry name" value="mTERF"/>
    <property type="match status" value="2"/>
</dbReference>
<dbReference type="SMART" id="SM00733">
    <property type="entry name" value="Mterf"/>
    <property type="match status" value="5"/>
</dbReference>
<accession>A0AAX6DJH1</accession>
<dbReference type="InterPro" id="IPR038538">
    <property type="entry name" value="MTERF_sf"/>
</dbReference>
<evidence type="ECO:0000313" key="4">
    <source>
        <dbReference type="EMBL" id="KAJ6791901.1"/>
    </source>
</evidence>
<sequence>MFLLLLRKKHHHFRTSCLHFLPPKHHLTSSPPEPPTFITQYLIDSCGFSPAAAAKASKRISHLTSPDRPDSVRHFLKHNDFTDSDIRAFISRYPRILCTSVERSMAPNLRALSALGFSQPDLRRLVATNPQALQLASAVPCAQFFGSLLRGCTKKLLLALTRNRGLLTLDVDTGIAAKISLLKAHGLTADDIGVLLVRGQGFIVRSVSSIETLLKRAQELGFVPGTPMYIHCLLSLSGLTGEKLKAKMEIYRSLGWSEEELSLALRKHPFVLRLSEENIRGKMEFLVGTAGCTLAYITLRPQLVSYSLEKRLIPRHHVLGILKSNELIDRERDFYGFMCITERDFVDDVILPHRDRLPTLLETYTDACAGKIKL</sequence>
<reference evidence="4" key="2">
    <citation type="submission" date="2023-04" db="EMBL/GenBank/DDBJ databases">
        <authorList>
            <person name="Bruccoleri R.E."/>
            <person name="Oakeley E.J."/>
            <person name="Faust A.-M."/>
            <person name="Dessus-Babus S."/>
            <person name="Altorfer M."/>
            <person name="Burckhardt D."/>
            <person name="Oertli M."/>
            <person name="Naumann U."/>
            <person name="Petersen F."/>
            <person name="Wong J."/>
        </authorList>
    </citation>
    <scope>NUCLEOTIDE SEQUENCE</scope>
    <source>
        <strain evidence="4">GSM-AAB239-AS_SAM_17_03QT</strain>
        <tissue evidence="4">Leaf</tissue>
    </source>
</reference>